<evidence type="ECO:0000313" key="2">
    <source>
        <dbReference type="Proteomes" id="UP000634136"/>
    </source>
</evidence>
<dbReference type="Proteomes" id="UP000634136">
    <property type="component" value="Unassembled WGS sequence"/>
</dbReference>
<keyword evidence="2" id="KW-1185">Reference proteome</keyword>
<evidence type="ECO:0000313" key="1">
    <source>
        <dbReference type="EMBL" id="KAF7821610.1"/>
    </source>
</evidence>
<name>A0A834TGV7_9FABA</name>
<protein>
    <submittedName>
        <fullName evidence="1">Uncharacterized protein</fullName>
    </submittedName>
</protein>
<proteinExistence type="predicted"/>
<sequence>MAIHVVVHRGFGRPQVGLSLNFLGAFLVS</sequence>
<organism evidence="1 2">
    <name type="scientific">Senna tora</name>
    <dbReference type="NCBI Taxonomy" id="362788"/>
    <lineage>
        <taxon>Eukaryota</taxon>
        <taxon>Viridiplantae</taxon>
        <taxon>Streptophyta</taxon>
        <taxon>Embryophyta</taxon>
        <taxon>Tracheophyta</taxon>
        <taxon>Spermatophyta</taxon>
        <taxon>Magnoliopsida</taxon>
        <taxon>eudicotyledons</taxon>
        <taxon>Gunneridae</taxon>
        <taxon>Pentapetalae</taxon>
        <taxon>rosids</taxon>
        <taxon>fabids</taxon>
        <taxon>Fabales</taxon>
        <taxon>Fabaceae</taxon>
        <taxon>Caesalpinioideae</taxon>
        <taxon>Cassia clade</taxon>
        <taxon>Senna</taxon>
    </lineage>
</organism>
<accession>A0A834TGV7</accession>
<gene>
    <name evidence="1" type="ORF">G2W53_027065</name>
</gene>
<comment type="caution">
    <text evidence="1">The sequence shown here is derived from an EMBL/GenBank/DDBJ whole genome shotgun (WGS) entry which is preliminary data.</text>
</comment>
<dbReference type="EMBL" id="JAAIUW010000008">
    <property type="protein sequence ID" value="KAF7821610.1"/>
    <property type="molecule type" value="Genomic_DNA"/>
</dbReference>
<dbReference type="AlphaFoldDB" id="A0A834TGV7"/>
<reference evidence="1" key="1">
    <citation type="submission" date="2020-09" db="EMBL/GenBank/DDBJ databases">
        <title>Genome-Enabled Discovery of Anthraquinone Biosynthesis in Senna tora.</title>
        <authorList>
            <person name="Kang S.-H."/>
            <person name="Pandey R.P."/>
            <person name="Lee C.-M."/>
            <person name="Sim J.-S."/>
            <person name="Jeong J.-T."/>
            <person name="Choi B.-S."/>
            <person name="Jung M."/>
            <person name="Ginzburg D."/>
            <person name="Zhao K."/>
            <person name="Won S.Y."/>
            <person name="Oh T.-J."/>
            <person name="Yu Y."/>
            <person name="Kim N.-H."/>
            <person name="Lee O.R."/>
            <person name="Lee T.-H."/>
            <person name="Bashyal P."/>
            <person name="Kim T.-S."/>
            <person name="Lee W.-H."/>
            <person name="Kawkins C."/>
            <person name="Kim C.-K."/>
            <person name="Kim J.S."/>
            <person name="Ahn B.O."/>
            <person name="Rhee S.Y."/>
            <person name="Sohng J.K."/>
        </authorList>
    </citation>
    <scope>NUCLEOTIDE SEQUENCE</scope>
    <source>
        <tissue evidence="1">Leaf</tissue>
    </source>
</reference>